<dbReference type="PANTHER" id="PTHR21237">
    <property type="entry name" value="GRPE PROTEIN"/>
    <property type="match status" value="1"/>
</dbReference>
<dbReference type="Pfam" id="PF01025">
    <property type="entry name" value="GrpE"/>
    <property type="match status" value="1"/>
</dbReference>
<comment type="function">
    <text evidence="4 5">Participates actively in the response to hyperosmotic and heat shock by preventing the aggregation of stress-denatured proteins, in association with DnaK and GrpE. It is the nucleotide exchange factor for DnaK and may function as a thermosensor. Unfolded proteins bind initially to DnaJ; upon interaction with the DnaJ-bound protein, DnaK hydrolyzes its bound ATP, resulting in the formation of a stable complex. GrpE releases ADP from DnaK; ATP binding to DnaK triggers the release of the substrate protein, thus completing the reaction cycle. Several rounds of ATP-dependent interactions between DnaJ, DnaK and GrpE are required for fully efficient folding.</text>
</comment>
<keyword evidence="2 4" id="KW-0346">Stress response</keyword>
<dbReference type="GO" id="GO:0042803">
    <property type="term" value="F:protein homodimerization activity"/>
    <property type="evidence" value="ECO:0007669"/>
    <property type="project" value="InterPro"/>
</dbReference>
<evidence type="ECO:0000313" key="9">
    <source>
        <dbReference type="EMBL" id="GGK46215.1"/>
    </source>
</evidence>
<dbReference type="GO" id="GO:0051082">
    <property type="term" value="F:unfolded protein binding"/>
    <property type="evidence" value="ECO:0007669"/>
    <property type="project" value="TreeGrafter"/>
</dbReference>
<dbReference type="CDD" id="cd00446">
    <property type="entry name" value="GrpE"/>
    <property type="match status" value="1"/>
</dbReference>
<dbReference type="PROSITE" id="PS01071">
    <property type="entry name" value="GRPE"/>
    <property type="match status" value="1"/>
</dbReference>
<reference evidence="9 10" key="1">
    <citation type="journal article" date="2014" name="Int. J. Syst. Evol. Microbiol.">
        <title>Complete genome sequence of Corynebacterium casei LMG S-19264T (=DSM 44701T), isolated from a smear-ripened cheese.</title>
        <authorList>
            <consortium name="US DOE Joint Genome Institute (JGI-PGF)"/>
            <person name="Walter F."/>
            <person name="Albersmeier A."/>
            <person name="Kalinowski J."/>
            <person name="Ruckert C."/>
        </authorList>
    </citation>
    <scope>NUCLEOTIDE SEQUENCE [LARGE SCALE GENOMIC DNA]</scope>
    <source>
        <strain evidence="9 10">CGMCC 1.9161</strain>
    </source>
</reference>
<evidence type="ECO:0000256" key="4">
    <source>
        <dbReference type="HAMAP-Rule" id="MF_01151"/>
    </source>
</evidence>
<comment type="subcellular location">
    <subcellularLocation>
        <location evidence="4">Cytoplasm</location>
    </subcellularLocation>
</comment>
<dbReference type="Gene3D" id="2.30.22.10">
    <property type="entry name" value="Head domain of nucleotide exchange factor GrpE"/>
    <property type="match status" value="1"/>
</dbReference>
<keyword evidence="4" id="KW-0963">Cytoplasm</keyword>
<evidence type="ECO:0000256" key="1">
    <source>
        <dbReference type="ARBA" id="ARBA00009054"/>
    </source>
</evidence>
<dbReference type="GO" id="GO:0005737">
    <property type="term" value="C:cytoplasm"/>
    <property type="evidence" value="ECO:0007669"/>
    <property type="project" value="UniProtKB-SubCell"/>
</dbReference>
<dbReference type="PRINTS" id="PR00773">
    <property type="entry name" value="GRPEPROTEIN"/>
</dbReference>
<dbReference type="Proteomes" id="UP000600449">
    <property type="component" value="Unassembled WGS sequence"/>
</dbReference>
<evidence type="ECO:0000256" key="2">
    <source>
        <dbReference type="ARBA" id="ARBA00023016"/>
    </source>
</evidence>
<dbReference type="InterPro" id="IPR000740">
    <property type="entry name" value="GrpE"/>
</dbReference>
<dbReference type="GO" id="GO:0000774">
    <property type="term" value="F:adenyl-nucleotide exchange factor activity"/>
    <property type="evidence" value="ECO:0007669"/>
    <property type="project" value="InterPro"/>
</dbReference>
<dbReference type="PANTHER" id="PTHR21237:SF23">
    <property type="entry name" value="GRPE PROTEIN HOMOLOG, MITOCHONDRIAL"/>
    <property type="match status" value="1"/>
</dbReference>
<keyword evidence="3 4" id="KW-0143">Chaperone</keyword>
<protein>
    <recommendedName>
        <fullName evidence="4 5">Protein GrpE</fullName>
    </recommendedName>
    <alternativeName>
        <fullName evidence="4">HSP-70 cofactor</fullName>
    </alternativeName>
</protein>
<dbReference type="SUPFAM" id="SSF58014">
    <property type="entry name" value="Coiled-coil domain of nucleotide exchange factor GrpE"/>
    <property type="match status" value="1"/>
</dbReference>
<accession>A0A917QEM6</accession>
<comment type="subunit">
    <text evidence="4">Homodimer.</text>
</comment>
<feature type="coiled-coil region" evidence="7">
    <location>
        <begin position="66"/>
        <end position="97"/>
    </location>
</feature>
<feature type="compositionally biased region" description="Basic and acidic residues" evidence="8">
    <location>
        <begin position="26"/>
        <end position="38"/>
    </location>
</feature>
<dbReference type="FunFam" id="2.30.22.10:FF:000002">
    <property type="entry name" value="GrpE protein homolog"/>
    <property type="match status" value="1"/>
</dbReference>
<dbReference type="NCBIfam" id="NF010738">
    <property type="entry name" value="PRK14140.1"/>
    <property type="match status" value="1"/>
</dbReference>
<organism evidence="9 10">
    <name type="scientific">Salinarimonas ramus</name>
    <dbReference type="NCBI Taxonomy" id="690164"/>
    <lineage>
        <taxon>Bacteria</taxon>
        <taxon>Pseudomonadati</taxon>
        <taxon>Pseudomonadota</taxon>
        <taxon>Alphaproteobacteria</taxon>
        <taxon>Hyphomicrobiales</taxon>
        <taxon>Salinarimonadaceae</taxon>
        <taxon>Salinarimonas</taxon>
    </lineage>
</organism>
<dbReference type="SUPFAM" id="SSF51064">
    <property type="entry name" value="Head domain of nucleotide exchange factor GrpE"/>
    <property type="match status" value="1"/>
</dbReference>
<dbReference type="GO" id="GO:0051087">
    <property type="term" value="F:protein-folding chaperone binding"/>
    <property type="evidence" value="ECO:0007669"/>
    <property type="project" value="InterPro"/>
</dbReference>
<evidence type="ECO:0000256" key="5">
    <source>
        <dbReference type="RuleBase" id="RU000639"/>
    </source>
</evidence>
<dbReference type="EMBL" id="BMMF01000012">
    <property type="protein sequence ID" value="GGK46215.1"/>
    <property type="molecule type" value="Genomic_DNA"/>
</dbReference>
<feature type="region of interest" description="Disordered" evidence="8">
    <location>
        <begin position="1"/>
        <end position="38"/>
    </location>
</feature>
<evidence type="ECO:0000256" key="7">
    <source>
        <dbReference type="SAM" id="Coils"/>
    </source>
</evidence>
<dbReference type="InterPro" id="IPR009012">
    <property type="entry name" value="GrpE_head"/>
</dbReference>
<evidence type="ECO:0000256" key="3">
    <source>
        <dbReference type="ARBA" id="ARBA00023186"/>
    </source>
</evidence>
<dbReference type="HAMAP" id="MF_01151">
    <property type="entry name" value="GrpE"/>
    <property type="match status" value="1"/>
</dbReference>
<sequence length="226" mass="24276">MRPTVHQARMDPMTNDHTNDPTRPAAEGHEGPADENARVDATAAAAHPLDAAAAAHAVEGGPDARIAELEAERDALKDKLLRALADVENVRRRAEREVSDARTYAKTNFARDMLNVADNVRRALESVGDARDGMEGAAKTLVEGIELTERDLLNTLERHGVKKLDPVGEKFDPNLHQAMFEVPNPDVPNGTVVQVVQTGYVIGERCLRPAMVGVSKGGPKAANGEG</sequence>
<keyword evidence="10" id="KW-1185">Reference proteome</keyword>
<dbReference type="NCBIfam" id="NF010739">
    <property type="entry name" value="PRK14141.1"/>
    <property type="match status" value="1"/>
</dbReference>
<dbReference type="AlphaFoldDB" id="A0A917QEM6"/>
<gene>
    <name evidence="4" type="primary">grpE</name>
    <name evidence="9" type="ORF">GCM10011322_36610</name>
</gene>
<evidence type="ECO:0000256" key="6">
    <source>
        <dbReference type="RuleBase" id="RU004478"/>
    </source>
</evidence>
<comment type="similarity">
    <text evidence="1 4 6">Belongs to the GrpE family.</text>
</comment>
<dbReference type="Gene3D" id="3.90.20.20">
    <property type="match status" value="1"/>
</dbReference>
<dbReference type="GO" id="GO:0006457">
    <property type="term" value="P:protein folding"/>
    <property type="evidence" value="ECO:0007669"/>
    <property type="project" value="InterPro"/>
</dbReference>
<evidence type="ECO:0000256" key="8">
    <source>
        <dbReference type="SAM" id="MobiDB-lite"/>
    </source>
</evidence>
<dbReference type="InterPro" id="IPR013805">
    <property type="entry name" value="GrpE_CC"/>
</dbReference>
<proteinExistence type="inferred from homology"/>
<dbReference type="NCBIfam" id="NF010748">
    <property type="entry name" value="PRK14150.1"/>
    <property type="match status" value="1"/>
</dbReference>
<name>A0A917QEM6_9HYPH</name>
<keyword evidence="7" id="KW-0175">Coiled coil</keyword>
<evidence type="ECO:0000313" key="10">
    <source>
        <dbReference type="Proteomes" id="UP000600449"/>
    </source>
</evidence>
<comment type="caution">
    <text evidence="9">The sequence shown here is derived from an EMBL/GenBank/DDBJ whole genome shotgun (WGS) entry which is preliminary data.</text>
</comment>